<dbReference type="Gene3D" id="3.10.180.10">
    <property type="entry name" value="2,3-Dihydroxybiphenyl 1,2-Dioxygenase, domain 1"/>
    <property type="match status" value="1"/>
</dbReference>
<dbReference type="InterPro" id="IPR004360">
    <property type="entry name" value="Glyas_Fos-R_dOase_dom"/>
</dbReference>
<dbReference type="PROSITE" id="PS51819">
    <property type="entry name" value="VOC"/>
    <property type="match status" value="1"/>
</dbReference>
<dbReference type="InterPro" id="IPR029068">
    <property type="entry name" value="Glyas_Bleomycin-R_OHBP_Dase"/>
</dbReference>
<dbReference type="RefSeq" id="WP_170106767.1">
    <property type="nucleotide sequence ID" value="NZ_NHSI01000059.1"/>
</dbReference>
<dbReference type="AlphaFoldDB" id="A0A2T5BR99"/>
<protein>
    <recommendedName>
        <fullName evidence="1">VOC domain-containing protein</fullName>
    </recommendedName>
</protein>
<feature type="domain" description="VOC" evidence="1">
    <location>
        <begin position="5"/>
        <end position="123"/>
    </location>
</feature>
<dbReference type="InterPro" id="IPR037523">
    <property type="entry name" value="VOC_core"/>
</dbReference>
<dbReference type="CDD" id="cd07247">
    <property type="entry name" value="SgaA_N_like"/>
    <property type="match status" value="1"/>
</dbReference>
<dbReference type="PANTHER" id="PTHR33993:SF14">
    <property type="entry name" value="GB|AAF24581.1"/>
    <property type="match status" value="1"/>
</dbReference>
<dbReference type="Proteomes" id="UP000243859">
    <property type="component" value="Unassembled WGS sequence"/>
</dbReference>
<organism evidence="2 3">
    <name type="scientific">Rhodovulum imhoffii</name>
    <dbReference type="NCBI Taxonomy" id="365340"/>
    <lineage>
        <taxon>Bacteria</taxon>
        <taxon>Pseudomonadati</taxon>
        <taxon>Pseudomonadota</taxon>
        <taxon>Alphaproteobacteria</taxon>
        <taxon>Rhodobacterales</taxon>
        <taxon>Paracoccaceae</taxon>
        <taxon>Rhodovulum</taxon>
    </lineage>
</organism>
<name>A0A2T5BR99_9RHOB</name>
<dbReference type="Pfam" id="PF00903">
    <property type="entry name" value="Glyoxalase"/>
    <property type="match status" value="1"/>
</dbReference>
<evidence type="ECO:0000313" key="3">
    <source>
        <dbReference type="Proteomes" id="UP000243859"/>
    </source>
</evidence>
<dbReference type="SUPFAM" id="SSF54593">
    <property type="entry name" value="Glyoxalase/Bleomycin resistance protein/Dihydroxybiphenyl dioxygenase"/>
    <property type="match status" value="1"/>
</dbReference>
<reference evidence="2 3" key="1">
    <citation type="submission" date="2018-04" db="EMBL/GenBank/DDBJ databases">
        <title>Genomic Encyclopedia of Archaeal and Bacterial Type Strains, Phase II (KMG-II): from individual species to whole genera.</title>
        <authorList>
            <person name="Goeker M."/>
        </authorList>
    </citation>
    <scope>NUCLEOTIDE SEQUENCE [LARGE SCALE GENOMIC DNA]</scope>
    <source>
        <strain evidence="2 3">DSM 18064</strain>
    </source>
</reference>
<proteinExistence type="predicted"/>
<comment type="caution">
    <text evidence="2">The sequence shown here is derived from an EMBL/GenBank/DDBJ whole genome shotgun (WGS) entry which is preliminary data.</text>
</comment>
<sequence>MTVNGTVWWTELMTRDVPAALRYYSDVCGWTFEKVDHDTMTYHIGSRDGQPSVGVMDITGMDGFDGLPAHWFSYFAVDDLGAALERSAALGGKVGKPPFAMPGVGRIAIVIDPTGAAMGLIEPETA</sequence>
<gene>
    <name evidence="2" type="ORF">C8N32_11064</name>
</gene>
<dbReference type="EMBL" id="QAAA01000010">
    <property type="protein sequence ID" value="PTN01783.1"/>
    <property type="molecule type" value="Genomic_DNA"/>
</dbReference>
<dbReference type="InterPro" id="IPR052164">
    <property type="entry name" value="Anthracycline_SecMetBiosynth"/>
</dbReference>
<dbReference type="PANTHER" id="PTHR33993">
    <property type="entry name" value="GLYOXALASE-RELATED"/>
    <property type="match status" value="1"/>
</dbReference>
<accession>A0A2T5BR99</accession>
<evidence type="ECO:0000313" key="2">
    <source>
        <dbReference type="EMBL" id="PTN01783.1"/>
    </source>
</evidence>
<evidence type="ECO:0000259" key="1">
    <source>
        <dbReference type="PROSITE" id="PS51819"/>
    </source>
</evidence>
<keyword evidence="3" id="KW-1185">Reference proteome</keyword>